<dbReference type="Gene3D" id="3.90.1150.200">
    <property type="match status" value="1"/>
</dbReference>
<comment type="caution">
    <text evidence="2">The sequence shown here is derived from an EMBL/GenBank/DDBJ whole genome shotgun (WGS) entry which is preliminary data.</text>
</comment>
<dbReference type="Pfam" id="PF08818">
    <property type="entry name" value="DUF1801"/>
    <property type="match status" value="1"/>
</dbReference>
<feature type="domain" description="YdhG-like" evidence="1">
    <location>
        <begin position="24"/>
        <end position="116"/>
    </location>
</feature>
<proteinExistence type="predicted"/>
<name>A0ABV1L221_9BACL</name>
<sequence>MADNNYNQDVTDYIQKLDQEWQIEICKLIRKIIHQSVPEVKEQIKMTTPNYTKNGKVVCTFFAAKTWVTLTIFNTGNLEIPESLHNVSDYPDRMQLKIKKGHAWDEHALARFMQQAANAI</sequence>
<dbReference type="RefSeq" id="WP_232190188.1">
    <property type="nucleotide sequence ID" value="NZ_JAIOAP010000029.1"/>
</dbReference>
<reference evidence="2 3" key="1">
    <citation type="journal article" date="2023" name="Genome Announc.">
        <title>Pan-Genome Analyses of the Genus Cohnella and Proposal of the Novel Species Cohnella silvisoli sp. nov., Isolated from Forest Soil.</title>
        <authorList>
            <person name="Wang C."/>
            <person name="Mao L."/>
            <person name="Bao G."/>
            <person name="Zhu H."/>
        </authorList>
    </citation>
    <scope>NUCLEOTIDE SEQUENCE [LARGE SCALE GENOMIC DNA]</scope>
    <source>
        <strain evidence="2 3">NL03-T5-1</strain>
    </source>
</reference>
<evidence type="ECO:0000259" key="1">
    <source>
        <dbReference type="Pfam" id="PF08818"/>
    </source>
</evidence>
<evidence type="ECO:0000313" key="2">
    <source>
        <dbReference type="EMBL" id="MEQ4486340.1"/>
    </source>
</evidence>
<dbReference type="InterPro" id="IPR014922">
    <property type="entry name" value="YdhG-like"/>
</dbReference>
<evidence type="ECO:0000313" key="3">
    <source>
        <dbReference type="Proteomes" id="UP001493487"/>
    </source>
</evidence>
<dbReference type="Proteomes" id="UP001493487">
    <property type="component" value="Unassembled WGS sequence"/>
</dbReference>
<accession>A0ABV1L221</accession>
<protein>
    <submittedName>
        <fullName evidence="2">DUF1801 domain-containing protein</fullName>
    </submittedName>
</protein>
<gene>
    <name evidence="2" type="ORF">QJS35_28550</name>
</gene>
<keyword evidence="3" id="KW-1185">Reference proteome</keyword>
<dbReference type="SUPFAM" id="SSF159888">
    <property type="entry name" value="YdhG-like"/>
    <property type="match status" value="1"/>
</dbReference>
<organism evidence="2 3">
    <name type="scientific">Cohnella silvisoli</name>
    <dbReference type="NCBI Taxonomy" id="2873699"/>
    <lineage>
        <taxon>Bacteria</taxon>
        <taxon>Bacillati</taxon>
        <taxon>Bacillota</taxon>
        <taxon>Bacilli</taxon>
        <taxon>Bacillales</taxon>
        <taxon>Paenibacillaceae</taxon>
        <taxon>Cohnella</taxon>
    </lineage>
</organism>
<dbReference type="EMBL" id="JASKHM010000020">
    <property type="protein sequence ID" value="MEQ4486340.1"/>
    <property type="molecule type" value="Genomic_DNA"/>
</dbReference>